<dbReference type="AlphaFoldDB" id="A0A813KIY7"/>
<dbReference type="EMBL" id="CAJNNW010034069">
    <property type="protein sequence ID" value="CAE8721476.1"/>
    <property type="molecule type" value="Genomic_DNA"/>
</dbReference>
<sequence>MWFDVHEPYIGAIVDKVSLKRCFETKSNWMEVADDLAVVVQSAVGARIFLSKYRGLAGQRVIAQIEKECAELDKSNATVALVSQLQAICQQKCLESGKVFHELFDLAMEIKMDYRGVAIKVMARSLQEVFLYNMAARIKGRAVALGELEPLWCENELAGPTSSPTLKIESALLRTYKLARQAAMDLLPDGHTGVAIKNTLQSRQKMLSSLDKDWGIEHHFFLGMVGEMGEAALRKKILDALPGSDRSVTVDDSSAALAELESSKLYSFVDVGCQTAFSKVKELVGSIKLQRQPRFPSPCSDFLSTVKERLSYFCNYEETAGTDKAAVSNGRAACKKHLQAMEVRMAANETLSLADVTTLQVFSWLLQPAEQQRLTAITDIIMKGVVCEALVATVAPKTSGAKAKKLADDKNILKKKQTSSYFD</sequence>
<gene>
    <name evidence="1" type="ORF">PGLA2088_LOCUS33958</name>
    <name evidence="2" type="ORF">PGLA2088_LOCUS41950</name>
</gene>
<proteinExistence type="predicted"/>
<protein>
    <submittedName>
        <fullName evidence="1">Uncharacterized protein</fullName>
    </submittedName>
</protein>
<dbReference type="EMBL" id="CAJNNW010031102">
    <property type="protein sequence ID" value="CAE8705965.1"/>
    <property type="molecule type" value="Genomic_DNA"/>
</dbReference>
<organism evidence="1 3">
    <name type="scientific">Polarella glacialis</name>
    <name type="common">Dinoflagellate</name>
    <dbReference type="NCBI Taxonomy" id="89957"/>
    <lineage>
        <taxon>Eukaryota</taxon>
        <taxon>Sar</taxon>
        <taxon>Alveolata</taxon>
        <taxon>Dinophyceae</taxon>
        <taxon>Suessiales</taxon>
        <taxon>Suessiaceae</taxon>
        <taxon>Polarella</taxon>
    </lineage>
</organism>
<accession>A0A813KIY7</accession>
<evidence type="ECO:0000313" key="2">
    <source>
        <dbReference type="EMBL" id="CAE8721476.1"/>
    </source>
</evidence>
<comment type="caution">
    <text evidence="1">The sequence shown here is derived from an EMBL/GenBank/DDBJ whole genome shotgun (WGS) entry which is preliminary data.</text>
</comment>
<evidence type="ECO:0000313" key="3">
    <source>
        <dbReference type="Proteomes" id="UP000626109"/>
    </source>
</evidence>
<dbReference type="Proteomes" id="UP000626109">
    <property type="component" value="Unassembled WGS sequence"/>
</dbReference>
<evidence type="ECO:0000313" key="1">
    <source>
        <dbReference type="EMBL" id="CAE8705965.1"/>
    </source>
</evidence>
<name>A0A813KIY7_POLGL</name>
<reference evidence="1" key="1">
    <citation type="submission" date="2021-02" db="EMBL/GenBank/DDBJ databases">
        <authorList>
            <person name="Dougan E. K."/>
            <person name="Rhodes N."/>
            <person name="Thang M."/>
            <person name="Chan C."/>
        </authorList>
    </citation>
    <scope>NUCLEOTIDE SEQUENCE</scope>
</reference>